<gene>
    <name evidence="1" type="ORF">C482_18247</name>
</gene>
<accession>M0A7D9</accession>
<evidence type="ECO:0000313" key="1">
    <source>
        <dbReference type="EMBL" id="ELY94276.1"/>
    </source>
</evidence>
<dbReference type="PATRIC" id="fig|1227492.4.peg.3627"/>
<sequence length="66" mass="7229">MTVVLWPSVDHSTCEHCGAHITIGSAPGSRLPDVENWTSLVQPAHQTRALAERSTTERFELTVATE</sequence>
<name>M0A7D9_9EURY</name>
<dbReference type="EMBL" id="AOIN01000096">
    <property type="protein sequence ID" value="ELY94276.1"/>
    <property type="molecule type" value="Genomic_DNA"/>
</dbReference>
<proteinExistence type="predicted"/>
<evidence type="ECO:0000313" key="2">
    <source>
        <dbReference type="Proteomes" id="UP000011693"/>
    </source>
</evidence>
<keyword evidence="2" id="KW-1185">Reference proteome</keyword>
<dbReference type="AlphaFoldDB" id="M0A7D9"/>
<protein>
    <submittedName>
        <fullName evidence="1">Uncharacterized protein</fullName>
    </submittedName>
</protein>
<comment type="caution">
    <text evidence="1">The sequence shown here is derived from an EMBL/GenBank/DDBJ whole genome shotgun (WGS) entry which is preliminary data.</text>
</comment>
<organism evidence="1 2">
    <name type="scientific">Natrialba chahannaoensis JCM 10990</name>
    <dbReference type="NCBI Taxonomy" id="1227492"/>
    <lineage>
        <taxon>Archaea</taxon>
        <taxon>Methanobacteriati</taxon>
        <taxon>Methanobacteriota</taxon>
        <taxon>Stenosarchaea group</taxon>
        <taxon>Halobacteria</taxon>
        <taxon>Halobacteriales</taxon>
        <taxon>Natrialbaceae</taxon>
        <taxon>Natrialba</taxon>
    </lineage>
</organism>
<dbReference type="Proteomes" id="UP000011693">
    <property type="component" value="Unassembled WGS sequence"/>
</dbReference>
<reference evidence="1 2" key="1">
    <citation type="journal article" date="2014" name="PLoS Genet.">
        <title>Phylogenetically driven sequencing of extremely halophilic archaea reveals strategies for static and dynamic osmo-response.</title>
        <authorList>
            <person name="Becker E.A."/>
            <person name="Seitzer P.M."/>
            <person name="Tritt A."/>
            <person name="Larsen D."/>
            <person name="Krusor M."/>
            <person name="Yao A.I."/>
            <person name="Wu D."/>
            <person name="Madern D."/>
            <person name="Eisen J.A."/>
            <person name="Darling A.E."/>
            <person name="Facciotti M.T."/>
        </authorList>
    </citation>
    <scope>NUCLEOTIDE SEQUENCE [LARGE SCALE GENOMIC DNA]</scope>
    <source>
        <strain evidence="1 2">JCM 10990</strain>
    </source>
</reference>